<name>A0A194US92_CYTMA</name>
<evidence type="ECO:0000313" key="1">
    <source>
        <dbReference type="EMBL" id="KUI54513.1"/>
    </source>
</evidence>
<evidence type="ECO:0000313" key="2">
    <source>
        <dbReference type="Proteomes" id="UP000078576"/>
    </source>
</evidence>
<gene>
    <name evidence="1" type="ORF">VP1G_10663</name>
</gene>
<organism evidence="1 2">
    <name type="scientific">Cytospora mali</name>
    <name type="common">Apple Valsa canker fungus</name>
    <name type="synonym">Valsa mali</name>
    <dbReference type="NCBI Taxonomy" id="578113"/>
    <lineage>
        <taxon>Eukaryota</taxon>
        <taxon>Fungi</taxon>
        <taxon>Dikarya</taxon>
        <taxon>Ascomycota</taxon>
        <taxon>Pezizomycotina</taxon>
        <taxon>Sordariomycetes</taxon>
        <taxon>Sordariomycetidae</taxon>
        <taxon>Diaporthales</taxon>
        <taxon>Cytosporaceae</taxon>
        <taxon>Cytospora</taxon>
    </lineage>
</organism>
<proteinExistence type="predicted"/>
<reference evidence="2" key="1">
    <citation type="submission" date="2014-12" db="EMBL/GenBank/DDBJ databases">
        <title>Genome Sequence of Valsa Canker Pathogens Uncovers a Specific Adaption of Colonization on Woody Bark.</title>
        <authorList>
            <person name="Yin Z."/>
            <person name="Liu H."/>
            <person name="Gao X."/>
            <person name="Li Z."/>
            <person name="Song N."/>
            <person name="Ke X."/>
            <person name="Dai Q."/>
            <person name="Wu Y."/>
            <person name="Sun Y."/>
            <person name="Xu J.-R."/>
            <person name="Kang Z.K."/>
            <person name="Wang L."/>
            <person name="Huang L."/>
        </authorList>
    </citation>
    <scope>NUCLEOTIDE SEQUENCE [LARGE SCALE GENOMIC DNA]</scope>
    <source>
        <strain evidence="2">SXYL134</strain>
    </source>
</reference>
<protein>
    <submittedName>
        <fullName evidence="1">Uncharacterized protein</fullName>
    </submittedName>
</protein>
<accession>A0A194US92</accession>
<sequence>MDDPSHKLDVLATPVVAEWVDTDGRTRYLSTGWIMNMVKETDAQIGVLVDENLTSAKLELQDFVTDRLRSTSAEIVQRLRDAEVYLDIRLESP</sequence>
<dbReference type="AlphaFoldDB" id="A0A194US92"/>
<dbReference type="EMBL" id="KN714674">
    <property type="protein sequence ID" value="KUI54513.1"/>
    <property type="molecule type" value="Genomic_DNA"/>
</dbReference>
<keyword evidence="2" id="KW-1185">Reference proteome</keyword>
<dbReference type="Proteomes" id="UP000078576">
    <property type="component" value="Unassembled WGS sequence"/>
</dbReference>